<reference evidence="1" key="2">
    <citation type="journal article" date="2015" name="Fish Shellfish Immunol.">
        <title>Early steps in the European eel (Anguilla anguilla)-Vibrio vulnificus interaction in the gills: Role of the RtxA13 toxin.</title>
        <authorList>
            <person name="Callol A."/>
            <person name="Pajuelo D."/>
            <person name="Ebbesson L."/>
            <person name="Teles M."/>
            <person name="MacKenzie S."/>
            <person name="Amaro C."/>
        </authorList>
    </citation>
    <scope>NUCLEOTIDE SEQUENCE</scope>
</reference>
<protein>
    <submittedName>
        <fullName evidence="1">Uncharacterized protein</fullName>
    </submittedName>
</protein>
<reference evidence="1" key="1">
    <citation type="submission" date="2014-11" db="EMBL/GenBank/DDBJ databases">
        <authorList>
            <person name="Amaro Gonzalez C."/>
        </authorList>
    </citation>
    <scope>NUCLEOTIDE SEQUENCE</scope>
</reference>
<organism evidence="1">
    <name type="scientific">Anguilla anguilla</name>
    <name type="common">European freshwater eel</name>
    <name type="synonym">Muraena anguilla</name>
    <dbReference type="NCBI Taxonomy" id="7936"/>
    <lineage>
        <taxon>Eukaryota</taxon>
        <taxon>Metazoa</taxon>
        <taxon>Chordata</taxon>
        <taxon>Craniata</taxon>
        <taxon>Vertebrata</taxon>
        <taxon>Euteleostomi</taxon>
        <taxon>Actinopterygii</taxon>
        <taxon>Neopterygii</taxon>
        <taxon>Teleostei</taxon>
        <taxon>Anguilliformes</taxon>
        <taxon>Anguillidae</taxon>
        <taxon>Anguilla</taxon>
    </lineage>
</organism>
<sequence>MGLSSDGHFTATIQRHHFNSQVKSVD</sequence>
<name>A0A0E9SEI0_ANGAN</name>
<proteinExistence type="predicted"/>
<dbReference type="EMBL" id="GBXM01068871">
    <property type="protein sequence ID" value="JAH39706.1"/>
    <property type="molecule type" value="Transcribed_RNA"/>
</dbReference>
<evidence type="ECO:0000313" key="1">
    <source>
        <dbReference type="EMBL" id="JAH39706.1"/>
    </source>
</evidence>
<dbReference type="AlphaFoldDB" id="A0A0E9SEI0"/>
<accession>A0A0E9SEI0</accession>